<evidence type="ECO:0000256" key="4">
    <source>
        <dbReference type="ARBA" id="ARBA00022692"/>
    </source>
</evidence>
<dbReference type="InterPro" id="IPR032818">
    <property type="entry name" value="DedA-like"/>
</dbReference>
<name>A0A077NJV6_XENBV</name>
<evidence type="ECO:0000256" key="7">
    <source>
        <dbReference type="RuleBase" id="RU367016"/>
    </source>
</evidence>
<protein>
    <submittedName>
        <fullName evidence="9">Putative integral membrane protein</fullName>
    </submittedName>
</protein>
<sequence>MEKLSEIMHALWQHDFTQLANPEVIWIIYGVLFVTLVLENGLLPAAFLPGDTLLVLSGALIAKGVMSFIPTVILLTIAASLGCWLGYLQGRWLGHTRIVKNWLAQLPVQYRERAHVLFAKHGLAALLIGRFLAFVRTLLPTFAGISGLNSKRFQFFNWLSGFLWVMIIVSFGYILNQIPFVKAHQDLVMNILMILPVILLFSGLFASLLMYWRHKKTSSKKKVSKHTCRLPLFKILSV</sequence>
<comment type="caution">
    <text evidence="9">The sequence shown here is derived from an EMBL/GenBank/DDBJ whole genome shotgun (WGS) entry which is preliminary data.</text>
</comment>
<evidence type="ECO:0000256" key="2">
    <source>
        <dbReference type="ARBA" id="ARBA00010792"/>
    </source>
</evidence>
<evidence type="ECO:0000256" key="6">
    <source>
        <dbReference type="ARBA" id="ARBA00023136"/>
    </source>
</evidence>
<evidence type="ECO:0000256" key="3">
    <source>
        <dbReference type="ARBA" id="ARBA00022475"/>
    </source>
</evidence>
<feature type="domain" description="VTT" evidence="8">
    <location>
        <begin position="48"/>
        <end position="173"/>
    </location>
</feature>
<keyword evidence="3 7" id="KW-1003">Cell membrane</keyword>
<feature type="transmembrane region" description="Helical" evidence="7">
    <location>
        <begin position="24"/>
        <end position="48"/>
    </location>
</feature>
<evidence type="ECO:0000313" key="9">
    <source>
        <dbReference type="EMBL" id="CDH02372.1"/>
    </source>
</evidence>
<dbReference type="EMBL" id="CBSV010000180">
    <property type="protein sequence ID" value="CDH02372.1"/>
    <property type="molecule type" value="Genomic_DNA"/>
</dbReference>
<dbReference type="HOGENOM" id="CLU_044208_6_2_6"/>
<dbReference type="RefSeq" id="WP_051863143.1">
    <property type="nucleotide sequence ID" value="NZ_CAWLWD010000220.1"/>
</dbReference>
<dbReference type="InterPro" id="IPR032816">
    <property type="entry name" value="VTT_dom"/>
</dbReference>
<evidence type="ECO:0000256" key="1">
    <source>
        <dbReference type="ARBA" id="ARBA00004651"/>
    </source>
</evidence>
<keyword evidence="5 7" id="KW-1133">Transmembrane helix</keyword>
<reference evidence="9" key="1">
    <citation type="submission" date="2013-07" db="EMBL/GenBank/DDBJ databases">
        <title>Sub-species coevolution in mutualistic symbiosis.</title>
        <authorList>
            <person name="Murfin K."/>
            <person name="Klassen J."/>
            <person name="Lee M."/>
            <person name="Forst S."/>
            <person name="Stock P."/>
            <person name="Goodrich-Blair H."/>
        </authorList>
    </citation>
    <scope>NUCLEOTIDE SEQUENCE [LARGE SCALE GENOMIC DNA]</scope>
    <source>
        <strain evidence="9">Feltiae Moldova</strain>
    </source>
</reference>
<evidence type="ECO:0000313" key="10">
    <source>
        <dbReference type="Proteomes" id="UP000028487"/>
    </source>
</evidence>
<dbReference type="PANTHER" id="PTHR30353:SF11">
    <property type="entry name" value="INNER MEMBRANE PROTEIN YQJA"/>
    <property type="match status" value="1"/>
</dbReference>
<comment type="similarity">
    <text evidence="2 7">Belongs to the DedA family.</text>
</comment>
<proteinExistence type="inferred from homology"/>
<organism evidence="9 10">
    <name type="scientific">Xenorhabdus bovienii str. feltiae Moldova</name>
    <dbReference type="NCBI Taxonomy" id="1398200"/>
    <lineage>
        <taxon>Bacteria</taxon>
        <taxon>Pseudomonadati</taxon>
        <taxon>Pseudomonadota</taxon>
        <taxon>Gammaproteobacteria</taxon>
        <taxon>Enterobacterales</taxon>
        <taxon>Morganellaceae</taxon>
        <taxon>Xenorhabdus</taxon>
    </lineage>
</organism>
<gene>
    <name evidence="9" type="primary">yghB</name>
    <name evidence="9" type="ORF">XBFM1_2600087</name>
</gene>
<dbReference type="Proteomes" id="UP000028487">
    <property type="component" value="Unassembled WGS sequence"/>
</dbReference>
<feature type="transmembrane region" description="Helical" evidence="7">
    <location>
        <begin position="60"/>
        <end position="87"/>
    </location>
</feature>
<feature type="transmembrane region" description="Helical" evidence="7">
    <location>
        <begin position="155"/>
        <end position="175"/>
    </location>
</feature>
<dbReference type="Pfam" id="PF09335">
    <property type="entry name" value="VTT_dom"/>
    <property type="match status" value="1"/>
</dbReference>
<keyword evidence="4 7" id="KW-0812">Transmembrane</keyword>
<comment type="subcellular location">
    <subcellularLocation>
        <location evidence="1 7">Cell membrane</location>
        <topology evidence="1 7">Multi-pass membrane protein</topology>
    </subcellularLocation>
</comment>
<accession>A0A077NJV6</accession>
<evidence type="ECO:0000256" key="5">
    <source>
        <dbReference type="ARBA" id="ARBA00022989"/>
    </source>
</evidence>
<evidence type="ECO:0000259" key="8">
    <source>
        <dbReference type="Pfam" id="PF09335"/>
    </source>
</evidence>
<dbReference type="AlphaFoldDB" id="A0A077NJV6"/>
<dbReference type="PANTHER" id="PTHR30353">
    <property type="entry name" value="INNER MEMBRANE PROTEIN DEDA-RELATED"/>
    <property type="match status" value="1"/>
</dbReference>
<keyword evidence="6 7" id="KW-0472">Membrane</keyword>
<dbReference type="GO" id="GO:0005886">
    <property type="term" value="C:plasma membrane"/>
    <property type="evidence" value="ECO:0007669"/>
    <property type="project" value="UniProtKB-SubCell"/>
</dbReference>
<feature type="transmembrane region" description="Helical" evidence="7">
    <location>
        <begin position="187"/>
        <end position="212"/>
    </location>
</feature>